<dbReference type="EMBL" id="UINC01202208">
    <property type="protein sequence ID" value="SVE21899.1"/>
    <property type="molecule type" value="Genomic_DNA"/>
</dbReference>
<organism evidence="1">
    <name type="scientific">marine metagenome</name>
    <dbReference type="NCBI Taxonomy" id="408172"/>
    <lineage>
        <taxon>unclassified sequences</taxon>
        <taxon>metagenomes</taxon>
        <taxon>ecological metagenomes</taxon>
    </lineage>
</organism>
<evidence type="ECO:0000313" key="1">
    <source>
        <dbReference type="EMBL" id="SVE21899.1"/>
    </source>
</evidence>
<proteinExistence type="predicted"/>
<reference evidence="1" key="1">
    <citation type="submission" date="2018-05" db="EMBL/GenBank/DDBJ databases">
        <authorList>
            <person name="Lanie J.A."/>
            <person name="Ng W.-L."/>
            <person name="Kazmierczak K.M."/>
            <person name="Andrzejewski T.M."/>
            <person name="Davidsen T.M."/>
            <person name="Wayne K.J."/>
            <person name="Tettelin H."/>
            <person name="Glass J.I."/>
            <person name="Rusch D."/>
            <person name="Podicherti R."/>
            <person name="Tsui H.-C.T."/>
            <person name="Winkler M.E."/>
        </authorList>
    </citation>
    <scope>NUCLEOTIDE SEQUENCE</scope>
</reference>
<name>A0A383BPU6_9ZZZZ</name>
<dbReference type="AlphaFoldDB" id="A0A383BPU6"/>
<accession>A0A383BPU6</accession>
<sequence length="128" mass="14540">MGFKRYDGFYGSVPQGFINNNFKKCPMCGSGEPNWHLDTQKRWTENRYLFKCQQCEAIISSPFGDVMGFSRTIITTPGLLKRLSGKKTKVIYLKVDEVGSMQTTQLNKDKEFTLDELVEMSAGYGDTV</sequence>
<gene>
    <name evidence="1" type="ORF">METZ01_LOCUS474753</name>
</gene>
<protein>
    <submittedName>
        <fullName evidence="1">Uncharacterized protein</fullName>
    </submittedName>
</protein>